<protein>
    <submittedName>
        <fullName evidence="2">Uncharacterized protein</fullName>
    </submittedName>
</protein>
<proteinExistence type="predicted"/>
<keyword evidence="1" id="KW-0812">Transmembrane</keyword>
<gene>
    <name evidence="2" type="ORF">PEPS_12070</name>
</gene>
<organism evidence="2 3">
    <name type="scientific">Persicobacter psychrovividus</name>
    <dbReference type="NCBI Taxonomy" id="387638"/>
    <lineage>
        <taxon>Bacteria</taxon>
        <taxon>Pseudomonadati</taxon>
        <taxon>Bacteroidota</taxon>
        <taxon>Cytophagia</taxon>
        <taxon>Cytophagales</taxon>
        <taxon>Persicobacteraceae</taxon>
        <taxon>Persicobacter</taxon>
    </lineage>
</organism>
<evidence type="ECO:0000313" key="3">
    <source>
        <dbReference type="Proteomes" id="UP001354989"/>
    </source>
</evidence>
<keyword evidence="1" id="KW-0472">Membrane</keyword>
<feature type="transmembrane region" description="Helical" evidence="1">
    <location>
        <begin position="9"/>
        <end position="26"/>
    </location>
</feature>
<evidence type="ECO:0000256" key="1">
    <source>
        <dbReference type="SAM" id="Phobius"/>
    </source>
</evidence>
<evidence type="ECO:0000313" key="2">
    <source>
        <dbReference type="EMBL" id="BDC98926.1"/>
    </source>
</evidence>
<sequence>MQISIVSKVYIVIFLICIAYPIISFINKPFNKQDFCIVESGSEKSYRLMAEIKPLLITVGSPDDERR</sequence>
<keyword evidence="3" id="KW-1185">Reference proteome</keyword>
<name>A0ABN6L6T2_9BACT</name>
<dbReference type="Proteomes" id="UP001354989">
    <property type="component" value="Chromosome"/>
</dbReference>
<dbReference type="EMBL" id="AP025292">
    <property type="protein sequence ID" value="BDC98926.1"/>
    <property type="molecule type" value="Genomic_DNA"/>
</dbReference>
<reference evidence="2 3" key="1">
    <citation type="submission" date="2021-12" db="EMBL/GenBank/DDBJ databases">
        <title>Genome sequencing of bacteria with rrn-lacking chromosome and rrn-plasmid.</title>
        <authorList>
            <person name="Anda M."/>
            <person name="Iwasaki W."/>
        </authorList>
    </citation>
    <scope>NUCLEOTIDE SEQUENCE [LARGE SCALE GENOMIC DNA]</scope>
    <source>
        <strain evidence="2 3">NBRC 101262</strain>
    </source>
</reference>
<keyword evidence="1" id="KW-1133">Transmembrane helix</keyword>
<accession>A0ABN6L6T2</accession>